<evidence type="ECO:0008006" key="3">
    <source>
        <dbReference type="Google" id="ProtNLM"/>
    </source>
</evidence>
<organism evidence="1 2">
    <name type="scientific">Candidatus Wildermuthbacteria bacterium RIFCSPHIGHO2_01_FULL_49_22b</name>
    <dbReference type="NCBI Taxonomy" id="1802448"/>
    <lineage>
        <taxon>Bacteria</taxon>
        <taxon>Candidatus Wildermuthiibacteriota</taxon>
    </lineage>
</organism>
<dbReference type="STRING" id="1802448.A2672_00625"/>
<comment type="caution">
    <text evidence="1">The sequence shown here is derived from an EMBL/GenBank/DDBJ whole genome shotgun (WGS) entry which is preliminary data.</text>
</comment>
<accession>A0A1G2QZB8</accession>
<reference evidence="1 2" key="1">
    <citation type="journal article" date="2016" name="Nat. Commun.">
        <title>Thousands of microbial genomes shed light on interconnected biogeochemical processes in an aquifer system.</title>
        <authorList>
            <person name="Anantharaman K."/>
            <person name="Brown C.T."/>
            <person name="Hug L.A."/>
            <person name="Sharon I."/>
            <person name="Castelle C.J."/>
            <person name="Probst A.J."/>
            <person name="Thomas B.C."/>
            <person name="Singh A."/>
            <person name="Wilkins M.J."/>
            <person name="Karaoz U."/>
            <person name="Brodie E.L."/>
            <person name="Williams K.H."/>
            <person name="Hubbard S.S."/>
            <person name="Banfield J.F."/>
        </authorList>
    </citation>
    <scope>NUCLEOTIDE SEQUENCE [LARGE SCALE GENOMIC DNA]</scope>
</reference>
<dbReference type="AlphaFoldDB" id="A0A1G2QZB8"/>
<dbReference type="InterPro" id="IPR007445">
    <property type="entry name" value="PilO"/>
</dbReference>
<evidence type="ECO:0000313" key="2">
    <source>
        <dbReference type="Proteomes" id="UP000178065"/>
    </source>
</evidence>
<sequence length="170" mass="18776">MNRTLLIGLLLLGGVAIGLFLTMPAYQEYQQDRFLLGQRAQEVKNQETYFADLASVKARLEEFPRELAKVEAALPLDPELPLFYDLLQKNAALSGMVLQSVAVSLEEAKDQPLRRISAVVEFTGSYGSLKQLLSNLNRASRAVALRAVNISGSQDQGTLKAILELKAYSY</sequence>
<evidence type="ECO:0000313" key="1">
    <source>
        <dbReference type="EMBL" id="OHA65920.1"/>
    </source>
</evidence>
<dbReference type="GO" id="GO:0043683">
    <property type="term" value="P:type IV pilus assembly"/>
    <property type="evidence" value="ECO:0007669"/>
    <property type="project" value="InterPro"/>
</dbReference>
<dbReference type="Pfam" id="PF04350">
    <property type="entry name" value="PilO"/>
    <property type="match status" value="1"/>
</dbReference>
<dbReference type="Gene3D" id="3.30.70.60">
    <property type="match status" value="1"/>
</dbReference>
<dbReference type="GO" id="GO:0043107">
    <property type="term" value="P:type IV pilus-dependent motility"/>
    <property type="evidence" value="ECO:0007669"/>
    <property type="project" value="InterPro"/>
</dbReference>
<dbReference type="EMBL" id="MHTT01000009">
    <property type="protein sequence ID" value="OHA65920.1"/>
    <property type="molecule type" value="Genomic_DNA"/>
</dbReference>
<name>A0A1G2QZB8_9BACT</name>
<proteinExistence type="predicted"/>
<dbReference type="Proteomes" id="UP000178065">
    <property type="component" value="Unassembled WGS sequence"/>
</dbReference>
<dbReference type="InterPro" id="IPR014717">
    <property type="entry name" value="Transl_elong_EF1B/ribsomal_bS6"/>
</dbReference>
<protein>
    <recommendedName>
        <fullName evidence="3">Pilus assembly protein PilO</fullName>
    </recommendedName>
</protein>
<gene>
    <name evidence="1" type="ORF">A2672_00625</name>
</gene>